<evidence type="ECO:0000313" key="2">
    <source>
        <dbReference type="Proteomes" id="UP000291084"/>
    </source>
</evidence>
<reference evidence="1 2" key="1">
    <citation type="journal article" date="2015" name="Sci. Rep.">
        <title>The power of single molecule real-time sequencing technology in the de novo assembly of a eukaryotic genome.</title>
        <authorList>
            <person name="Sakai H."/>
            <person name="Naito K."/>
            <person name="Ogiso-Tanaka E."/>
            <person name="Takahashi Y."/>
            <person name="Iseki K."/>
            <person name="Muto C."/>
            <person name="Satou K."/>
            <person name="Teruya K."/>
            <person name="Shiroma A."/>
            <person name="Shimoji M."/>
            <person name="Hirano T."/>
            <person name="Itoh T."/>
            <person name="Kaga A."/>
            <person name="Tomooka N."/>
        </authorList>
    </citation>
    <scope>NUCLEOTIDE SEQUENCE [LARGE SCALE GENOMIC DNA]</scope>
    <source>
        <strain evidence="2">cv. Shumari</strain>
    </source>
</reference>
<dbReference type="Proteomes" id="UP000291084">
    <property type="component" value="Chromosome 8"/>
</dbReference>
<evidence type="ECO:0000313" key="1">
    <source>
        <dbReference type="EMBL" id="BAT94309.1"/>
    </source>
</evidence>
<feature type="non-terminal residue" evidence="1">
    <location>
        <position position="1"/>
    </location>
</feature>
<keyword evidence="2" id="KW-1185">Reference proteome</keyword>
<name>A0A0S3SNB9_PHAAN</name>
<gene>
    <name evidence="1" type="primary">Vigan.08G090000</name>
    <name evidence="1" type="ORF">VIGAN_08090000</name>
</gene>
<protein>
    <submittedName>
        <fullName evidence="1">Uncharacterized protein</fullName>
    </submittedName>
</protein>
<organism evidence="1 2">
    <name type="scientific">Vigna angularis var. angularis</name>
    <dbReference type="NCBI Taxonomy" id="157739"/>
    <lineage>
        <taxon>Eukaryota</taxon>
        <taxon>Viridiplantae</taxon>
        <taxon>Streptophyta</taxon>
        <taxon>Embryophyta</taxon>
        <taxon>Tracheophyta</taxon>
        <taxon>Spermatophyta</taxon>
        <taxon>Magnoliopsida</taxon>
        <taxon>eudicotyledons</taxon>
        <taxon>Gunneridae</taxon>
        <taxon>Pentapetalae</taxon>
        <taxon>rosids</taxon>
        <taxon>fabids</taxon>
        <taxon>Fabales</taxon>
        <taxon>Fabaceae</taxon>
        <taxon>Papilionoideae</taxon>
        <taxon>50 kb inversion clade</taxon>
        <taxon>NPAAA clade</taxon>
        <taxon>indigoferoid/millettioid clade</taxon>
        <taxon>Phaseoleae</taxon>
        <taxon>Vigna</taxon>
    </lineage>
</organism>
<sequence length="119" mass="13591">NRGWSEGGIYSLLPWPCASSSNSSCYVLIWVSHELHLSKLDLLHMLLEWSCCYGRGLLLHSRLQLLVCWTSLLCFQTIILVKSVKLTSRCCWILSEVLFFIPKHCAWGKPDEGLSHDLV</sequence>
<dbReference type="AlphaFoldDB" id="A0A0S3SNB9"/>
<proteinExistence type="predicted"/>
<dbReference type="EMBL" id="AP015041">
    <property type="protein sequence ID" value="BAT94309.1"/>
    <property type="molecule type" value="Genomic_DNA"/>
</dbReference>
<accession>A0A0S3SNB9</accession>